<reference evidence="1 2" key="1">
    <citation type="journal article" date="2021" name="BMC Genomics">
        <title>Datura genome reveals duplications of psychoactive alkaloid biosynthetic genes and high mutation rate following tissue culture.</title>
        <authorList>
            <person name="Rajewski A."/>
            <person name="Carter-House D."/>
            <person name="Stajich J."/>
            <person name="Litt A."/>
        </authorList>
    </citation>
    <scope>NUCLEOTIDE SEQUENCE [LARGE SCALE GENOMIC DNA]</scope>
    <source>
        <strain evidence="1">AR-01</strain>
    </source>
</reference>
<dbReference type="Proteomes" id="UP000823775">
    <property type="component" value="Unassembled WGS sequence"/>
</dbReference>
<organism evidence="1 2">
    <name type="scientific">Datura stramonium</name>
    <name type="common">Jimsonweed</name>
    <name type="synonym">Common thornapple</name>
    <dbReference type="NCBI Taxonomy" id="4076"/>
    <lineage>
        <taxon>Eukaryota</taxon>
        <taxon>Viridiplantae</taxon>
        <taxon>Streptophyta</taxon>
        <taxon>Embryophyta</taxon>
        <taxon>Tracheophyta</taxon>
        <taxon>Spermatophyta</taxon>
        <taxon>Magnoliopsida</taxon>
        <taxon>eudicotyledons</taxon>
        <taxon>Gunneridae</taxon>
        <taxon>Pentapetalae</taxon>
        <taxon>asterids</taxon>
        <taxon>lamiids</taxon>
        <taxon>Solanales</taxon>
        <taxon>Solanaceae</taxon>
        <taxon>Solanoideae</taxon>
        <taxon>Datureae</taxon>
        <taxon>Datura</taxon>
    </lineage>
</organism>
<sequence>MKDEDNEVSLEENNTKERFGVVLIDGSFWPVRFIQGNEQIMLKAHSRNYLTQRSSHVPQFIKHYSLWEYCTPSKEEALGETLEMSIRDAFITSTTIVIPLRNVQF</sequence>
<proteinExistence type="predicted"/>
<gene>
    <name evidence="1" type="ORF">HAX54_032120</name>
</gene>
<name>A0ABS8VBM1_DATST</name>
<evidence type="ECO:0000313" key="1">
    <source>
        <dbReference type="EMBL" id="MCD9644134.1"/>
    </source>
</evidence>
<dbReference type="EMBL" id="JACEIK010004086">
    <property type="protein sequence ID" value="MCD9644134.1"/>
    <property type="molecule type" value="Genomic_DNA"/>
</dbReference>
<accession>A0ABS8VBM1</accession>
<evidence type="ECO:0000313" key="2">
    <source>
        <dbReference type="Proteomes" id="UP000823775"/>
    </source>
</evidence>
<keyword evidence="2" id="KW-1185">Reference proteome</keyword>
<comment type="caution">
    <text evidence="1">The sequence shown here is derived from an EMBL/GenBank/DDBJ whole genome shotgun (WGS) entry which is preliminary data.</text>
</comment>
<protein>
    <submittedName>
        <fullName evidence="1">Uncharacterized protein</fullName>
    </submittedName>
</protein>